<evidence type="ECO:0000313" key="10">
    <source>
        <dbReference type="EMBL" id="MTD15850.1"/>
    </source>
</evidence>
<feature type="transmembrane region" description="Helical" evidence="8">
    <location>
        <begin position="542"/>
        <end position="571"/>
    </location>
</feature>
<evidence type="ECO:0000256" key="7">
    <source>
        <dbReference type="SAM" id="MobiDB-lite"/>
    </source>
</evidence>
<dbReference type="GO" id="GO:0016020">
    <property type="term" value="C:membrane"/>
    <property type="evidence" value="ECO:0007669"/>
    <property type="project" value="UniProtKB-SubCell"/>
</dbReference>
<dbReference type="PANTHER" id="PTHR43867">
    <property type="entry name" value="CELLULOSE SYNTHASE CATALYTIC SUBUNIT A [UDP-FORMING]"/>
    <property type="match status" value="1"/>
</dbReference>
<keyword evidence="4 8" id="KW-0812">Transmembrane</keyword>
<organism evidence="10 11">
    <name type="scientific">Nakamurella alba</name>
    <dbReference type="NCBI Taxonomy" id="2665158"/>
    <lineage>
        <taxon>Bacteria</taxon>
        <taxon>Bacillati</taxon>
        <taxon>Actinomycetota</taxon>
        <taxon>Actinomycetes</taxon>
        <taxon>Nakamurellales</taxon>
        <taxon>Nakamurellaceae</taxon>
        <taxon>Nakamurella</taxon>
    </lineage>
</organism>
<reference evidence="10 11" key="1">
    <citation type="submission" date="2019-11" db="EMBL/GenBank/DDBJ databases">
        <authorList>
            <person name="Jiang L.-Q."/>
        </authorList>
    </citation>
    <scope>NUCLEOTIDE SEQUENCE [LARGE SCALE GENOMIC DNA]</scope>
    <source>
        <strain evidence="10 11">YIM 132087</strain>
    </source>
</reference>
<evidence type="ECO:0000256" key="5">
    <source>
        <dbReference type="ARBA" id="ARBA00022989"/>
    </source>
</evidence>
<feature type="transmembrane region" description="Helical" evidence="8">
    <location>
        <begin position="220"/>
        <end position="241"/>
    </location>
</feature>
<feature type="transmembrane region" description="Helical" evidence="8">
    <location>
        <begin position="615"/>
        <end position="637"/>
    </location>
</feature>
<feature type="transmembrane region" description="Helical" evidence="8">
    <location>
        <begin position="583"/>
        <end position="608"/>
    </location>
</feature>
<dbReference type="Pfam" id="PF13641">
    <property type="entry name" value="Glyco_tranf_2_3"/>
    <property type="match status" value="1"/>
</dbReference>
<evidence type="ECO:0000256" key="4">
    <source>
        <dbReference type="ARBA" id="ARBA00022692"/>
    </source>
</evidence>
<accession>A0A7K1FP42</accession>
<keyword evidence="3 10" id="KW-0808">Transferase</keyword>
<feature type="domain" description="Type II secretion system protein GspE N-terminal" evidence="9">
    <location>
        <begin position="84"/>
        <end position="170"/>
    </location>
</feature>
<keyword evidence="11" id="KW-1185">Reference proteome</keyword>
<dbReference type="GO" id="GO:0016757">
    <property type="term" value="F:glycosyltransferase activity"/>
    <property type="evidence" value="ECO:0007669"/>
    <property type="project" value="UniProtKB-KW"/>
</dbReference>
<dbReference type="Gene3D" id="3.90.550.10">
    <property type="entry name" value="Spore Coat Polysaccharide Biosynthesis Protein SpsA, Chain A"/>
    <property type="match status" value="1"/>
</dbReference>
<dbReference type="Proteomes" id="UP000460221">
    <property type="component" value="Unassembled WGS sequence"/>
</dbReference>
<dbReference type="EMBL" id="WLYK01000008">
    <property type="protein sequence ID" value="MTD15850.1"/>
    <property type="molecule type" value="Genomic_DNA"/>
</dbReference>
<evidence type="ECO:0000256" key="3">
    <source>
        <dbReference type="ARBA" id="ARBA00022679"/>
    </source>
</evidence>
<dbReference type="Pfam" id="PF05157">
    <property type="entry name" value="MshEN"/>
    <property type="match status" value="1"/>
</dbReference>
<evidence type="ECO:0000256" key="1">
    <source>
        <dbReference type="ARBA" id="ARBA00004141"/>
    </source>
</evidence>
<dbReference type="SUPFAM" id="SSF53448">
    <property type="entry name" value="Nucleotide-diphospho-sugar transferases"/>
    <property type="match status" value="1"/>
</dbReference>
<dbReference type="InterPro" id="IPR007831">
    <property type="entry name" value="T2SS_GspE_N"/>
</dbReference>
<gene>
    <name evidence="10" type="ORF">GIS00_18095</name>
</gene>
<evidence type="ECO:0000259" key="9">
    <source>
        <dbReference type="Pfam" id="PF05157"/>
    </source>
</evidence>
<feature type="transmembrane region" description="Helical" evidence="8">
    <location>
        <begin position="199"/>
        <end position="214"/>
    </location>
</feature>
<keyword evidence="5 8" id="KW-1133">Transmembrane helix</keyword>
<feature type="region of interest" description="Disordered" evidence="7">
    <location>
        <begin position="1"/>
        <end position="23"/>
    </location>
</feature>
<evidence type="ECO:0000256" key="6">
    <source>
        <dbReference type="ARBA" id="ARBA00023136"/>
    </source>
</evidence>
<name>A0A7K1FP42_9ACTN</name>
<dbReference type="PANTHER" id="PTHR43867:SF2">
    <property type="entry name" value="CELLULOSE SYNTHASE CATALYTIC SUBUNIT A [UDP-FORMING]"/>
    <property type="match status" value="1"/>
</dbReference>
<dbReference type="SUPFAM" id="SSF160246">
    <property type="entry name" value="EspE N-terminal domain-like"/>
    <property type="match status" value="1"/>
</dbReference>
<dbReference type="InterPro" id="IPR037257">
    <property type="entry name" value="T2SS_E_N_sf"/>
</dbReference>
<protein>
    <submittedName>
        <fullName evidence="10">Glycosyltransferase</fullName>
    </submittedName>
</protein>
<keyword evidence="2" id="KW-0328">Glycosyltransferase</keyword>
<evidence type="ECO:0000256" key="2">
    <source>
        <dbReference type="ARBA" id="ARBA00022676"/>
    </source>
</evidence>
<dbReference type="InterPro" id="IPR050321">
    <property type="entry name" value="Glycosyltr_2/OpgH_subfam"/>
</dbReference>
<comment type="subcellular location">
    <subcellularLocation>
        <location evidence="1">Membrane</location>
        <topology evidence="1">Multi-pass membrane protein</topology>
    </subcellularLocation>
</comment>
<proteinExistence type="predicted"/>
<evidence type="ECO:0000313" key="11">
    <source>
        <dbReference type="Proteomes" id="UP000460221"/>
    </source>
</evidence>
<comment type="caution">
    <text evidence="10">The sequence shown here is derived from an EMBL/GenBank/DDBJ whole genome shotgun (WGS) entry which is preliminary data.</text>
</comment>
<dbReference type="InterPro" id="IPR029044">
    <property type="entry name" value="Nucleotide-diphossugar_trans"/>
</dbReference>
<dbReference type="AlphaFoldDB" id="A0A7K1FP42"/>
<keyword evidence="6 8" id="KW-0472">Membrane</keyword>
<sequence length="670" mass="74380">MVTVPADSHTGTPAPVWQAPEQLPPAQPRQIGAWLLMHNLVTREQLERAVAGQGTDGGLLGEHLVADGAVTGNVLYDALAALWQAPRIDISTVAPDLSLMKGLDARKVLGQGWIPIARDETTGTITVATTAPPGDRLTAKVHELLGEHEVEYRTATPGELIELVGGVFRDDLLFDVTSRLAEDQPDISARQSLMPWQKVLPFVFLGLLAVGLVVRAELVFIVLLAAANIAFAANVGFRLLATIRWPIRQARRTAWEHLMIKERHRRGMPLKAPSFEEDESMPMYTILVPAFREANVIHKIIANLDALDYPKSRMEVLVLLEEEDLETIEAAYAANPPSYMRVIIVPRGNPQTKPRACNYGLTFARGEFVVIYDAEDKPEPDQLRRMVAEFRWDSVNTEPKSGKPLVCVQCGLNYFNAEQNVLTRMFAIEYSFWFDAMLPGLDNTGIPIPLGGTSNHFRTDMLRRLGGWDPYNVTEDADLGMRASAMGYRVGVSTSVTWEEACSQTPAWIKQRTRWIKGYMITAAVNFRHPVKFVRATGFRGLLSLVGLIAGTPLAFLLYPIMLGFTIATYVATRVVTIHLPDWLLWFGGLNMLIGAGSMIALSAGVAAIRHGWRIAGYAIFSPIYWLLHSVASYRAAWQTLFSPHQWEKTPHGLDEFDEEDEKVVAVGVH</sequence>
<evidence type="ECO:0000256" key="8">
    <source>
        <dbReference type="SAM" id="Phobius"/>
    </source>
</evidence>